<reference evidence="1" key="1">
    <citation type="submission" date="2016-05" db="EMBL/GenBank/DDBJ databases">
        <authorList>
            <person name="Lavstsen T."/>
            <person name="Jespersen J.S."/>
        </authorList>
    </citation>
    <scope>NUCLEOTIDE SEQUENCE</scope>
    <source>
        <tissue evidence="1">Brain</tissue>
    </source>
</reference>
<feature type="non-terminal residue" evidence="1">
    <location>
        <position position="135"/>
    </location>
</feature>
<name>A0A1A8BH94_NOTKA</name>
<reference evidence="1" key="2">
    <citation type="submission" date="2016-06" db="EMBL/GenBank/DDBJ databases">
        <title>The genome of a short-lived fish provides insights into sex chromosome evolution and the genetic control of aging.</title>
        <authorList>
            <person name="Reichwald K."/>
            <person name="Felder M."/>
            <person name="Petzold A."/>
            <person name="Koch P."/>
            <person name="Groth M."/>
            <person name="Platzer M."/>
        </authorList>
    </citation>
    <scope>NUCLEOTIDE SEQUENCE</scope>
    <source>
        <tissue evidence="1">Brain</tissue>
    </source>
</reference>
<feature type="non-terminal residue" evidence="1">
    <location>
        <position position="1"/>
    </location>
</feature>
<dbReference type="AlphaFoldDB" id="A0A1A8BH94"/>
<dbReference type="EMBL" id="HADZ01002322">
    <property type="protein sequence ID" value="SBP66263.1"/>
    <property type="molecule type" value="Transcribed_RNA"/>
</dbReference>
<evidence type="ECO:0000313" key="1">
    <source>
        <dbReference type="EMBL" id="SBP66263.1"/>
    </source>
</evidence>
<protein>
    <submittedName>
        <fullName evidence="1">Uncharacterized protein</fullName>
    </submittedName>
</protein>
<accession>A0A1A8BH94</accession>
<proteinExistence type="predicted"/>
<organism evidence="1">
    <name type="scientific">Nothobranchius kadleci</name>
    <name type="common">African annual killifish</name>
    <dbReference type="NCBI Taxonomy" id="1051664"/>
    <lineage>
        <taxon>Eukaryota</taxon>
        <taxon>Metazoa</taxon>
        <taxon>Chordata</taxon>
        <taxon>Craniata</taxon>
        <taxon>Vertebrata</taxon>
        <taxon>Euteleostomi</taxon>
        <taxon>Actinopterygii</taxon>
        <taxon>Neopterygii</taxon>
        <taxon>Teleostei</taxon>
        <taxon>Neoteleostei</taxon>
        <taxon>Acanthomorphata</taxon>
        <taxon>Ovalentaria</taxon>
        <taxon>Atherinomorphae</taxon>
        <taxon>Cyprinodontiformes</taxon>
        <taxon>Nothobranchiidae</taxon>
        <taxon>Nothobranchius</taxon>
    </lineage>
</organism>
<gene>
    <name evidence="1" type="primary">CU138508.1</name>
</gene>
<sequence>RLGNSPKRVSWLNVLPTRRSWPFTTASLPTLTESFQLLADPCNTSIIVIQQTKHSQQNRNKCSCRLLNSSNPVKPWNSAREMFNSLTEQRRAVSAVLSDRTVTKLSDARTLELRDEYWQLMEDVAPVLETLKCTT</sequence>